<evidence type="ECO:0000313" key="2">
    <source>
        <dbReference type="Proteomes" id="UP000270094"/>
    </source>
</evidence>
<gene>
    <name evidence="1" type="ORF">SVUK_LOCUS12199</name>
</gene>
<evidence type="ECO:0000313" key="1">
    <source>
        <dbReference type="EMBL" id="VDM77201.1"/>
    </source>
</evidence>
<reference evidence="1 2" key="1">
    <citation type="submission" date="2018-11" db="EMBL/GenBank/DDBJ databases">
        <authorList>
            <consortium name="Pathogen Informatics"/>
        </authorList>
    </citation>
    <scope>NUCLEOTIDE SEQUENCE [LARGE SCALE GENOMIC DNA]</scope>
</reference>
<dbReference type="AlphaFoldDB" id="A0A3P7IW53"/>
<dbReference type="EMBL" id="UYYB01098652">
    <property type="protein sequence ID" value="VDM77201.1"/>
    <property type="molecule type" value="Genomic_DNA"/>
</dbReference>
<keyword evidence="2" id="KW-1185">Reference proteome</keyword>
<sequence length="143" mass="16520">MDVQSIPSKQTKKTEALLKKIRTKAMKATIAAETDTSANQYSLEDLMAMENVKHIEIFKIDIEDRYFHTSSPLNLLLQILIEVHGTPAEMITLINEISRRGYWLYSYEINGAWHNLCEFSFLHEDAFSRYGATPMAKYLDINE</sequence>
<organism evidence="1 2">
    <name type="scientific">Strongylus vulgaris</name>
    <name type="common">Blood worm</name>
    <dbReference type="NCBI Taxonomy" id="40348"/>
    <lineage>
        <taxon>Eukaryota</taxon>
        <taxon>Metazoa</taxon>
        <taxon>Ecdysozoa</taxon>
        <taxon>Nematoda</taxon>
        <taxon>Chromadorea</taxon>
        <taxon>Rhabditida</taxon>
        <taxon>Rhabditina</taxon>
        <taxon>Rhabditomorpha</taxon>
        <taxon>Strongyloidea</taxon>
        <taxon>Strongylidae</taxon>
        <taxon>Strongylus</taxon>
    </lineage>
</organism>
<dbReference type="OrthoDB" id="10006218at2759"/>
<proteinExistence type="predicted"/>
<accession>A0A3P7IW53</accession>
<name>A0A3P7IW53_STRVU</name>
<dbReference type="Proteomes" id="UP000270094">
    <property type="component" value="Unassembled WGS sequence"/>
</dbReference>
<evidence type="ECO:0008006" key="3">
    <source>
        <dbReference type="Google" id="ProtNLM"/>
    </source>
</evidence>
<protein>
    <recommendedName>
        <fullName evidence="3">Methyltransferase domain-containing protein</fullName>
    </recommendedName>
</protein>